<comment type="caution">
    <text evidence="1">The sequence shown here is derived from an EMBL/GenBank/DDBJ whole genome shotgun (WGS) entry which is preliminary data.</text>
</comment>
<protein>
    <submittedName>
        <fullName evidence="1">Uncharacterized protein</fullName>
    </submittedName>
</protein>
<dbReference type="AlphaFoldDB" id="A0A9D4ASA9"/>
<accession>A0A9D4ASA9</accession>
<evidence type="ECO:0000313" key="2">
    <source>
        <dbReference type="Proteomes" id="UP000827986"/>
    </source>
</evidence>
<evidence type="ECO:0000313" key="1">
    <source>
        <dbReference type="EMBL" id="KAH1166696.1"/>
    </source>
</evidence>
<dbReference type="EMBL" id="JAHDVG010000487">
    <property type="protein sequence ID" value="KAH1166696.1"/>
    <property type="molecule type" value="Genomic_DNA"/>
</dbReference>
<organism evidence="1 2">
    <name type="scientific">Mauremys mutica</name>
    <name type="common">yellowpond turtle</name>
    <dbReference type="NCBI Taxonomy" id="74926"/>
    <lineage>
        <taxon>Eukaryota</taxon>
        <taxon>Metazoa</taxon>
        <taxon>Chordata</taxon>
        <taxon>Craniata</taxon>
        <taxon>Vertebrata</taxon>
        <taxon>Euteleostomi</taxon>
        <taxon>Archelosauria</taxon>
        <taxon>Testudinata</taxon>
        <taxon>Testudines</taxon>
        <taxon>Cryptodira</taxon>
        <taxon>Durocryptodira</taxon>
        <taxon>Testudinoidea</taxon>
        <taxon>Geoemydidae</taxon>
        <taxon>Geoemydinae</taxon>
        <taxon>Mauremys</taxon>
    </lineage>
</organism>
<keyword evidence="2" id="KW-1185">Reference proteome</keyword>
<gene>
    <name evidence="1" type="ORF">KIL84_015868</name>
</gene>
<name>A0A9D4ASA9_9SAUR</name>
<sequence length="105" mass="12065">MTSYLIVQDLRLPAAAVRSPRFRNKTHYATQTSELIFAQPLSLTRSWHTIETPELQPGLAWQPRDCWPRTSRQACYFRIGALGVCDSQEQQPDLMGVEHPQRAIQ</sequence>
<dbReference type="Proteomes" id="UP000827986">
    <property type="component" value="Unassembled WGS sequence"/>
</dbReference>
<proteinExistence type="predicted"/>
<reference evidence="1" key="1">
    <citation type="submission" date="2021-09" db="EMBL/GenBank/DDBJ databases">
        <title>The genome of Mauremys mutica provides insights into the evolution of semi-aquatic lifestyle.</title>
        <authorList>
            <person name="Gong S."/>
            <person name="Gao Y."/>
        </authorList>
    </citation>
    <scope>NUCLEOTIDE SEQUENCE</scope>
    <source>
        <strain evidence="1">MM-2020</strain>
        <tissue evidence="1">Muscle</tissue>
    </source>
</reference>